<dbReference type="PANTHER" id="PTHR24113:SF12">
    <property type="entry name" value="RAN GTPASE-ACTIVATING PROTEIN 1"/>
    <property type="match status" value="1"/>
</dbReference>
<accession>A0A7S2IB54</accession>
<evidence type="ECO:0000313" key="4">
    <source>
        <dbReference type="EMBL" id="CAD9514250.1"/>
    </source>
</evidence>
<dbReference type="GO" id="GO:0048471">
    <property type="term" value="C:perinuclear region of cytoplasm"/>
    <property type="evidence" value="ECO:0007669"/>
    <property type="project" value="TreeGrafter"/>
</dbReference>
<dbReference type="InterPro" id="IPR032675">
    <property type="entry name" value="LRR_dom_sf"/>
</dbReference>
<keyword evidence="2" id="KW-0433">Leucine-rich repeat</keyword>
<dbReference type="GO" id="GO:0005634">
    <property type="term" value="C:nucleus"/>
    <property type="evidence" value="ECO:0007669"/>
    <property type="project" value="TreeGrafter"/>
</dbReference>
<protein>
    <recommendedName>
        <fullName evidence="5">RNI-like protein</fullName>
    </recommendedName>
</protein>
<reference evidence="4" key="1">
    <citation type="submission" date="2021-01" db="EMBL/GenBank/DDBJ databases">
        <authorList>
            <person name="Corre E."/>
            <person name="Pelletier E."/>
            <person name="Niang G."/>
            <person name="Scheremetjew M."/>
            <person name="Finn R."/>
            <person name="Kale V."/>
            <person name="Holt S."/>
            <person name="Cochrane G."/>
            <person name="Meng A."/>
            <person name="Brown T."/>
            <person name="Cohen L."/>
        </authorList>
    </citation>
    <scope>NUCLEOTIDE SEQUENCE</scope>
    <source>
        <strain evidence="4">CCMP826</strain>
    </source>
</reference>
<gene>
    <name evidence="4" type="ORF">HTAM1171_LOCUS10940</name>
</gene>
<evidence type="ECO:0000256" key="2">
    <source>
        <dbReference type="ARBA" id="ARBA00022614"/>
    </source>
</evidence>
<dbReference type="GO" id="GO:0006913">
    <property type="term" value="P:nucleocytoplasmic transport"/>
    <property type="evidence" value="ECO:0007669"/>
    <property type="project" value="TreeGrafter"/>
</dbReference>
<organism evidence="4">
    <name type="scientific">Helicotheca tamesis</name>
    <dbReference type="NCBI Taxonomy" id="374047"/>
    <lineage>
        <taxon>Eukaryota</taxon>
        <taxon>Sar</taxon>
        <taxon>Stramenopiles</taxon>
        <taxon>Ochrophyta</taxon>
        <taxon>Bacillariophyta</taxon>
        <taxon>Mediophyceae</taxon>
        <taxon>Lithodesmiophycidae</taxon>
        <taxon>Lithodesmiales</taxon>
        <taxon>Lithodesmiaceae</taxon>
        <taxon>Helicotheca</taxon>
    </lineage>
</organism>
<name>A0A7S2IB54_9STRA</name>
<dbReference type="EMBL" id="HBGV01017743">
    <property type="protein sequence ID" value="CAD9514250.1"/>
    <property type="molecule type" value="Transcribed_RNA"/>
</dbReference>
<dbReference type="PANTHER" id="PTHR24113">
    <property type="entry name" value="RAN GTPASE-ACTIVATING PROTEIN 1"/>
    <property type="match status" value="1"/>
</dbReference>
<dbReference type="SMART" id="SM00368">
    <property type="entry name" value="LRR_RI"/>
    <property type="match status" value="6"/>
</dbReference>
<dbReference type="AlphaFoldDB" id="A0A7S2IB54"/>
<evidence type="ECO:0008006" key="5">
    <source>
        <dbReference type="Google" id="ProtNLM"/>
    </source>
</evidence>
<evidence type="ECO:0000256" key="3">
    <source>
        <dbReference type="ARBA" id="ARBA00022737"/>
    </source>
</evidence>
<sequence>MAPLTTTSLTTLRSIRQYDPYLQQNLPPTPNNDTSTTSYQSNTEHVQFDTSGNITYLNLGGRRLRKLPSPISTFHPLEHLTTLNLGNSDLPPQIQMDILSSLKQHGTLRDLHLSGNGLRDAGITNLSAVLEDFESLEKLDLRYNDIGPAGATSLGTILNSSKNKLRILHVEGNELGDEGVTSLATVLCTNQTLMELYLGSNSIGPNGATSLSKCIEVNRTLSKLHLEGNCIGPNGAIAFAEVLERLKVEGGMRGLEKLYVDNNEMGKDAAKRLAKALNSDTAIEAVMEG</sequence>
<keyword evidence="3" id="KW-0677">Repeat</keyword>
<dbReference type="GO" id="GO:0031267">
    <property type="term" value="F:small GTPase binding"/>
    <property type="evidence" value="ECO:0007669"/>
    <property type="project" value="TreeGrafter"/>
</dbReference>
<dbReference type="GO" id="GO:0005829">
    <property type="term" value="C:cytosol"/>
    <property type="evidence" value="ECO:0007669"/>
    <property type="project" value="TreeGrafter"/>
</dbReference>
<proteinExistence type="predicted"/>
<dbReference type="Pfam" id="PF13516">
    <property type="entry name" value="LRR_6"/>
    <property type="match status" value="5"/>
</dbReference>
<dbReference type="Gene3D" id="3.80.10.10">
    <property type="entry name" value="Ribonuclease Inhibitor"/>
    <property type="match status" value="2"/>
</dbReference>
<dbReference type="GO" id="GO:0005096">
    <property type="term" value="F:GTPase activator activity"/>
    <property type="evidence" value="ECO:0007669"/>
    <property type="project" value="UniProtKB-KW"/>
</dbReference>
<evidence type="ECO:0000256" key="1">
    <source>
        <dbReference type="ARBA" id="ARBA00022468"/>
    </source>
</evidence>
<dbReference type="InterPro" id="IPR001611">
    <property type="entry name" value="Leu-rich_rpt"/>
</dbReference>
<dbReference type="SUPFAM" id="SSF52047">
    <property type="entry name" value="RNI-like"/>
    <property type="match status" value="1"/>
</dbReference>
<dbReference type="InterPro" id="IPR027038">
    <property type="entry name" value="RanGap"/>
</dbReference>
<keyword evidence="1" id="KW-0343">GTPase activation</keyword>